<dbReference type="Proteomes" id="UP000225202">
    <property type="component" value="Segment"/>
</dbReference>
<proteinExistence type="predicted"/>
<sequence>MDFYITDREFRLETVISTDGDTLFKVISAQDVSTLETSSRRMSMDISFTPETTGLAKDFFKVGNYVLFIDLNGKHEWMTILKSTHNPLTQVRTLECEDAGLDLLNETVSTYKADKAYNVAHYINKFTYDSGFKIGVNEISKLTRKLEWEGEATALERIQSVATQFDNAELEFRFEFIGNELSQRYIDIKKKRGTTDFHRMYVNRDIHSIVVEEDIYQLVNAIYATGGTEEGKDQPINLKGFTWTDPEGRFVLNKTSGIIRDTQNIKQWSRDNTNSHYFLQHKQWETTNKNTLINNVVSHLKKYSQPVTNYIVDIANIPDMLQVGDTVELVDENEKLYLSSRVQELTFNYESNSCEAVLSDFVRLESGIAEQLREIQINLNNKTEQMFNSVPQVFVQPEEPEAPKENDIWWVQQSIEYRDMTTEGELVRVDTGEVMVSAYKLFKDGQWQDQTIDQSILNIETLNAVKINSSTINGSKFINTWNTKENIDGGIVRRQGVNTIGEGEILQDNDTYIIPTGSTIEKLRSEETTLIKYGEILNTINKYDSATGTKIERKANGLISANRVYLNELDYTVANVETNQQVTLEPRGLSFITTTREGNNPAVLTGTTELSGGLIKVDGHSPNISAWGEGQNITNAKSGNLFRFGNLQALGFNTNIRALNGLVQKNQANDAFQAQRDAKIKFQATVLFQGDNATTSSDYAYCKMQVKNTYNELKSTSGGVMIASAIGTGNSDSIKLQWVGTATVVIDVKAGQWFGCVLELRESRNNLFAMRLVNVQLEELFPIA</sequence>
<accession>A0A249XUR9</accession>
<evidence type="ECO:0000313" key="3">
    <source>
        <dbReference type="Proteomes" id="UP000225202"/>
    </source>
</evidence>
<organism evidence="2 3">
    <name type="scientific">Enterococcus phage phiSHEF5</name>
    <dbReference type="NCBI Taxonomy" id="2030924"/>
    <lineage>
        <taxon>Viruses</taxon>
        <taxon>Duplodnaviria</taxon>
        <taxon>Heunggongvirae</taxon>
        <taxon>Uroviricota</taxon>
        <taxon>Caudoviricetes</taxon>
        <taxon>Efquatrovirus</taxon>
        <taxon>Efquatrovirus SHEF5</taxon>
    </lineage>
</organism>
<evidence type="ECO:0000313" key="2">
    <source>
        <dbReference type="EMBL" id="ASZ75708.1"/>
    </source>
</evidence>
<name>A0A249XUR9_9CAUD</name>
<dbReference type="EMBL" id="MF678790">
    <property type="protein sequence ID" value="ASZ75708.1"/>
    <property type="molecule type" value="Genomic_DNA"/>
</dbReference>
<reference evidence="2 3" key="1">
    <citation type="submission" date="2017-08" db="EMBL/GenBank/DDBJ databases">
        <title>Sequence of Bacteriophage phiSHEF5, isolated from wastewater with target organism Enterococcus faecalis EF2.</title>
        <authorList>
            <person name="Stafford G.P."/>
            <person name="Al-Zubidi M.I."/>
        </authorList>
    </citation>
    <scope>NUCLEOTIDE SEQUENCE [LARGE SCALE GENOMIC DNA]</scope>
</reference>
<dbReference type="Pfam" id="PF06605">
    <property type="entry name" value="Prophage_tail"/>
    <property type="match status" value="1"/>
</dbReference>
<dbReference type="InterPro" id="IPR010572">
    <property type="entry name" value="Tail_dom"/>
</dbReference>
<evidence type="ECO:0000259" key="1">
    <source>
        <dbReference type="Pfam" id="PF06605"/>
    </source>
</evidence>
<feature type="domain" description="Tail spike" evidence="1">
    <location>
        <begin position="127"/>
        <end position="348"/>
    </location>
</feature>
<protein>
    <recommendedName>
        <fullName evidence="1">Tail spike domain-containing protein</fullName>
    </recommendedName>
</protein>
<gene>
    <name evidence="2" type="ORF">phiSHEF5_52</name>
</gene>
<dbReference type="OrthoDB" id="1323at10239"/>
<keyword evidence="3" id="KW-1185">Reference proteome</keyword>